<dbReference type="KEGG" id="dps:DP1742"/>
<dbReference type="Proteomes" id="UP000000602">
    <property type="component" value="Chromosome"/>
</dbReference>
<reference evidence="2" key="1">
    <citation type="journal article" date="2004" name="Environ. Microbiol.">
        <title>The genome of Desulfotalea psychrophila, a sulfate-reducing bacterium from permanently cold Arctic sediments.</title>
        <authorList>
            <person name="Rabus R."/>
            <person name="Ruepp A."/>
            <person name="Frickey T."/>
            <person name="Rattei T."/>
            <person name="Fartmann B."/>
            <person name="Stark M."/>
            <person name="Bauer M."/>
            <person name="Zibat A."/>
            <person name="Lombardot T."/>
            <person name="Becker I."/>
            <person name="Amann J."/>
            <person name="Gellner K."/>
            <person name="Teeling H."/>
            <person name="Leuschner W.D."/>
            <person name="Gloeckner F.-O."/>
            <person name="Lupas A.N."/>
            <person name="Amann R."/>
            <person name="Klenk H.-P."/>
        </authorList>
    </citation>
    <scope>NUCLEOTIDE SEQUENCE [LARGE SCALE GENOMIC DNA]</scope>
    <source>
        <strain evidence="2">DSM 12343 / LSv54</strain>
    </source>
</reference>
<evidence type="ECO:0000313" key="2">
    <source>
        <dbReference type="Proteomes" id="UP000000602"/>
    </source>
</evidence>
<proteinExistence type="predicted"/>
<protein>
    <submittedName>
        <fullName evidence="1">Uncharacterized protein</fullName>
    </submittedName>
</protein>
<name>Q6AMF4_DESPS</name>
<organism evidence="1 2">
    <name type="scientific">Desulfotalea psychrophila (strain LSv54 / DSM 12343)</name>
    <dbReference type="NCBI Taxonomy" id="177439"/>
    <lineage>
        <taxon>Bacteria</taxon>
        <taxon>Pseudomonadati</taxon>
        <taxon>Thermodesulfobacteriota</taxon>
        <taxon>Desulfobulbia</taxon>
        <taxon>Desulfobulbales</taxon>
        <taxon>Desulfocapsaceae</taxon>
        <taxon>Desulfotalea</taxon>
    </lineage>
</organism>
<accession>Q6AMF4</accession>
<evidence type="ECO:0000313" key="1">
    <source>
        <dbReference type="EMBL" id="CAG36471.1"/>
    </source>
</evidence>
<gene>
    <name evidence="1" type="ordered locus">DP1742</name>
</gene>
<dbReference type="EMBL" id="CR522870">
    <property type="protein sequence ID" value="CAG36471.1"/>
    <property type="molecule type" value="Genomic_DNA"/>
</dbReference>
<dbReference type="HOGENOM" id="CLU_2154310_0_0_7"/>
<sequence>MTSTVFKSSGKVVSALPVHYPDIEYLHLFCSKEMKVMDPATTTLPCAPQTPRELEKACSQTAQILFSWVSPVLSFVPMGRNQACSLTATLLHCLRYASLPPFRYASLLLFN</sequence>
<dbReference type="AlphaFoldDB" id="Q6AMF4"/>
<keyword evidence="2" id="KW-1185">Reference proteome</keyword>